<protein>
    <submittedName>
        <fullName evidence="5">Transcriptional regulator</fullName>
    </submittedName>
</protein>
<keyword evidence="6" id="KW-1185">Reference proteome</keyword>
<evidence type="ECO:0000313" key="5">
    <source>
        <dbReference type="EMBL" id="RJL32671.1"/>
    </source>
</evidence>
<evidence type="ECO:0000259" key="4">
    <source>
        <dbReference type="PROSITE" id="PS50987"/>
    </source>
</evidence>
<dbReference type="Gene3D" id="1.10.10.10">
    <property type="entry name" value="Winged helix-like DNA-binding domain superfamily/Winged helix DNA-binding domain"/>
    <property type="match status" value="1"/>
</dbReference>
<dbReference type="InterPro" id="IPR001845">
    <property type="entry name" value="HTH_ArsR_DNA-bd_dom"/>
</dbReference>
<feature type="domain" description="HTH arsR-type" evidence="4">
    <location>
        <begin position="27"/>
        <end position="119"/>
    </location>
</feature>
<dbReference type="Pfam" id="PF01022">
    <property type="entry name" value="HTH_5"/>
    <property type="match status" value="1"/>
</dbReference>
<keyword evidence="2" id="KW-0238">DNA-binding</keyword>
<proteinExistence type="predicted"/>
<keyword evidence="1" id="KW-0805">Transcription regulation</keyword>
<comment type="caution">
    <text evidence="5">The sequence shown here is derived from an EMBL/GenBank/DDBJ whole genome shotgun (WGS) entry which is preliminary data.</text>
</comment>
<sequence>MHRIPADRLDSRIIAPEEVCEAIGALAEDSQVRRAAEIFGLLADPNRLRLLLCLRAVPGMCVSDLAAATGMADSAVSHALRLLRAQSVVRADREGRLVKYAISDKTIEDLLSRTVDHPL</sequence>
<dbReference type="PRINTS" id="PR00778">
    <property type="entry name" value="HTHARSR"/>
</dbReference>
<reference evidence="5 6" key="1">
    <citation type="submission" date="2018-09" db="EMBL/GenBank/DDBJ databases">
        <title>YIM 75507 draft genome.</title>
        <authorList>
            <person name="Tang S."/>
            <person name="Feng Y."/>
        </authorList>
    </citation>
    <scope>NUCLEOTIDE SEQUENCE [LARGE SCALE GENOMIC DNA]</scope>
    <source>
        <strain evidence="5 6">YIM 75507</strain>
    </source>
</reference>
<dbReference type="GO" id="GO:0003677">
    <property type="term" value="F:DNA binding"/>
    <property type="evidence" value="ECO:0007669"/>
    <property type="project" value="UniProtKB-KW"/>
</dbReference>
<dbReference type="AlphaFoldDB" id="A0A3A4AVD1"/>
<keyword evidence="3" id="KW-0804">Transcription</keyword>
<evidence type="ECO:0000256" key="1">
    <source>
        <dbReference type="ARBA" id="ARBA00023015"/>
    </source>
</evidence>
<dbReference type="Proteomes" id="UP000265768">
    <property type="component" value="Unassembled WGS sequence"/>
</dbReference>
<dbReference type="GO" id="GO:0003700">
    <property type="term" value="F:DNA-binding transcription factor activity"/>
    <property type="evidence" value="ECO:0007669"/>
    <property type="project" value="InterPro"/>
</dbReference>
<dbReference type="NCBIfam" id="NF033788">
    <property type="entry name" value="HTH_metalloreg"/>
    <property type="match status" value="1"/>
</dbReference>
<dbReference type="SMART" id="SM00418">
    <property type="entry name" value="HTH_ARSR"/>
    <property type="match status" value="1"/>
</dbReference>
<organism evidence="5 6">
    <name type="scientific">Bailinhaonella thermotolerans</name>
    <dbReference type="NCBI Taxonomy" id="1070861"/>
    <lineage>
        <taxon>Bacteria</taxon>
        <taxon>Bacillati</taxon>
        <taxon>Actinomycetota</taxon>
        <taxon>Actinomycetes</taxon>
        <taxon>Streptosporangiales</taxon>
        <taxon>Streptosporangiaceae</taxon>
        <taxon>Bailinhaonella</taxon>
    </lineage>
</organism>
<evidence type="ECO:0000256" key="3">
    <source>
        <dbReference type="ARBA" id="ARBA00023163"/>
    </source>
</evidence>
<evidence type="ECO:0000313" key="6">
    <source>
        <dbReference type="Proteomes" id="UP000265768"/>
    </source>
</evidence>
<evidence type="ECO:0000256" key="2">
    <source>
        <dbReference type="ARBA" id="ARBA00023125"/>
    </source>
</evidence>
<dbReference type="InterPro" id="IPR036390">
    <property type="entry name" value="WH_DNA-bd_sf"/>
</dbReference>
<dbReference type="PANTHER" id="PTHR43132">
    <property type="entry name" value="ARSENICAL RESISTANCE OPERON REPRESSOR ARSR-RELATED"/>
    <property type="match status" value="1"/>
</dbReference>
<gene>
    <name evidence="5" type="ORF">D5H75_14320</name>
</gene>
<dbReference type="PROSITE" id="PS50987">
    <property type="entry name" value="HTH_ARSR_2"/>
    <property type="match status" value="1"/>
</dbReference>
<dbReference type="OrthoDB" id="9810923at2"/>
<name>A0A3A4AVD1_9ACTN</name>
<dbReference type="PANTHER" id="PTHR43132:SF6">
    <property type="entry name" value="HTH-TYPE TRANSCRIPTIONAL REPRESSOR CZRA"/>
    <property type="match status" value="1"/>
</dbReference>
<dbReference type="CDD" id="cd00090">
    <property type="entry name" value="HTH_ARSR"/>
    <property type="match status" value="1"/>
</dbReference>
<dbReference type="RefSeq" id="WP_119926919.1">
    <property type="nucleotide sequence ID" value="NZ_QZEY01000004.1"/>
</dbReference>
<dbReference type="SUPFAM" id="SSF46785">
    <property type="entry name" value="Winged helix' DNA-binding domain"/>
    <property type="match status" value="1"/>
</dbReference>
<accession>A0A3A4AVD1</accession>
<dbReference type="InterPro" id="IPR051011">
    <property type="entry name" value="Metal_resp_trans_reg"/>
</dbReference>
<dbReference type="InterPro" id="IPR036388">
    <property type="entry name" value="WH-like_DNA-bd_sf"/>
</dbReference>
<dbReference type="EMBL" id="QZEY01000004">
    <property type="protein sequence ID" value="RJL32671.1"/>
    <property type="molecule type" value="Genomic_DNA"/>
</dbReference>
<dbReference type="InterPro" id="IPR011991">
    <property type="entry name" value="ArsR-like_HTH"/>
</dbReference>